<dbReference type="Gene3D" id="2.120.10.80">
    <property type="entry name" value="Kelch-type beta propeller"/>
    <property type="match status" value="1"/>
</dbReference>
<comment type="caution">
    <text evidence="3">The sequence shown here is derived from an EMBL/GenBank/DDBJ whole genome shotgun (WGS) entry which is preliminary data.</text>
</comment>
<dbReference type="PANTHER" id="PTHR46093">
    <property type="entry name" value="ACYL-COA-BINDING DOMAIN-CONTAINING PROTEIN 5"/>
    <property type="match status" value="1"/>
</dbReference>
<sequence>MGADLSNSAYAGVAVNEVAVPVNYSLMSDEHLIAEVLDEHAPLKPKNLFNPPFHGEWSVYLPNMKSPRARTGHFTITDEENQYSYIGYGTANNGETLGDLWRLDLTSLTWKEVKLHNANPKNGCRGVLYNRKIILFGGFINNSYSNDLQAIDIDTGSVVLIDQTGDIPEARSTPLVGLHDHKIYMWGGYNGNWPNSIHVLDLKNMNWQTYHQHEKGRTSVPSIVSKGRILSYGGSHASGLFTLDMNLSPPETKIYQTFGVSPPPDVMSAGMIRVNDFIFYFGGKAKDSDWTILYALDVPKKWWFVFHVRPDGETVSISDGSVSENGIFMLPRIHSFGAAYSSARRAIVAFLGWPAVEPPSLFMIKIGEALSCINMRSDMCQMLKL</sequence>
<dbReference type="GeneID" id="94831907"/>
<dbReference type="SUPFAM" id="SSF117281">
    <property type="entry name" value="Kelch motif"/>
    <property type="match status" value="1"/>
</dbReference>
<keyword evidence="2" id="KW-0677">Repeat</keyword>
<reference evidence="3" key="1">
    <citation type="submission" date="2016-10" db="EMBL/GenBank/DDBJ databases">
        <authorList>
            <person name="Benchimol M."/>
            <person name="Almeida L.G."/>
            <person name="Vasconcelos A.T."/>
            <person name="Perreira-Neves A."/>
            <person name="Rosa I.A."/>
            <person name="Tasca T."/>
            <person name="Bogo M.R."/>
            <person name="de Souza W."/>
        </authorList>
    </citation>
    <scope>NUCLEOTIDE SEQUENCE [LARGE SCALE GENOMIC DNA]</scope>
    <source>
        <strain evidence="3">K</strain>
    </source>
</reference>
<keyword evidence="1" id="KW-0880">Kelch repeat</keyword>
<dbReference type="OrthoDB" id="45365at2759"/>
<keyword evidence="4" id="KW-1185">Reference proteome</keyword>
<evidence type="ECO:0000256" key="1">
    <source>
        <dbReference type="ARBA" id="ARBA00022441"/>
    </source>
</evidence>
<dbReference type="PANTHER" id="PTHR46093:SF18">
    <property type="entry name" value="FIBRONECTIN TYPE-III DOMAIN-CONTAINING PROTEIN"/>
    <property type="match status" value="1"/>
</dbReference>
<evidence type="ECO:0000256" key="2">
    <source>
        <dbReference type="ARBA" id="ARBA00022737"/>
    </source>
</evidence>
<dbReference type="RefSeq" id="XP_068369338.1">
    <property type="nucleotide sequence ID" value="XM_068497203.1"/>
</dbReference>
<dbReference type="Pfam" id="PF24681">
    <property type="entry name" value="Kelch_KLHDC2_KLHL20_DRC7"/>
    <property type="match status" value="1"/>
</dbReference>
<dbReference type="InterPro" id="IPR015915">
    <property type="entry name" value="Kelch-typ_b-propeller"/>
</dbReference>
<evidence type="ECO:0000313" key="3">
    <source>
        <dbReference type="EMBL" id="OHT16202.1"/>
    </source>
</evidence>
<gene>
    <name evidence="3" type="ORF">TRFO_13359</name>
</gene>
<dbReference type="Proteomes" id="UP000179807">
    <property type="component" value="Unassembled WGS sequence"/>
</dbReference>
<proteinExistence type="predicted"/>
<accession>A0A1J4KYG3</accession>
<dbReference type="EMBL" id="MLAK01000134">
    <property type="protein sequence ID" value="OHT16202.1"/>
    <property type="molecule type" value="Genomic_DNA"/>
</dbReference>
<protein>
    <submittedName>
        <fullName evidence="3">Kelch motif family protein</fullName>
    </submittedName>
</protein>
<name>A0A1J4KYG3_9EUKA</name>
<evidence type="ECO:0000313" key="4">
    <source>
        <dbReference type="Proteomes" id="UP000179807"/>
    </source>
</evidence>
<dbReference type="AlphaFoldDB" id="A0A1J4KYG3"/>
<dbReference type="VEuPathDB" id="TrichDB:TRFO_13359"/>
<organism evidence="3 4">
    <name type="scientific">Tritrichomonas foetus</name>
    <dbReference type="NCBI Taxonomy" id="1144522"/>
    <lineage>
        <taxon>Eukaryota</taxon>
        <taxon>Metamonada</taxon>
        <taxon>Parabasalia</taxon>
        <taxon>Tritrichomonadida</taxon>
        <taxon>Tritrichomonadidae</taxon>
        <taxon>Tritrichomonas</taxon>
    </lineage>
</organism>